<dbReference type="SUPFAM" id="SSF49503">
    <property type="entry name" value="Cupredoxins"/>
    <property type="match status" value="1"/>
</dbReference>
<sequence>MTLITLPGGRRMTPRACLALLLLAAGAGLWTALPGRAAQPRVELKAREFLYEPKEVTTSPGTVVFAVRNEGAIEHNFVLEDAGGKKVVEIAVIEPGATAEVTATLSPGPYIILCTLPGHRQAGMVAAVKVPP</sequence>
<dbReference type="InterPro" id="IPR008972">
    <property type="entry name" value="Cupredoxin"/>
</dbReference>
<dbReference type="Gene3D" id="2.60.40.420">
    <property type="entry name" value="Cupredoxins - blue copper proteins"/>
    <property type="match status" value="2"/>
</dbReference>
<gene>
    <name evidence="4" type="ORF">E6H04_14915</name>
</gene>
<protein>
    <recommendedName>
        <fullName evidence="3">Blue (type 1) copper domain-containing protein</fullName>
    </recommendedName>
</protein>
<dbReference type="InterPro" id="IPR000923">
    <property type="entry name" value="BlueCu_1"/>
</dbReference>
<feature type="domain" description="Blue (type 1) copper" evidence="3">
    <location>
        <begin position="43"/>
        <end position="130"/>
    </location>
</feature>
<dbReference type="PROSITE" id="PS00079">
    <property type="entry name" value="MULTICOPPER_OXIDASE1"/>
    <property type="match status" value="1"/>
</dbReference>
<evidence type="ECO:0000313" key="4">
    <source>
        <dbReference type="EMBL" id="TMI76625.1"/>
    </source>
</evidence>
<name>A0A537IZD3_9BACT</name>
<dbReference type="Pfam" id="PF00127">
    <property type="entry name" value="Copper-bind"/>
    <property type="match status" value="1"/>
</dbReference>
<reference evidence="4 5" key="1">
    <citation type="journal article" date="2019" name="Nat. Microbiol.">
        <title>Mediterranean grassland soil C-N compound turnover is dependent on rainfall and depth, and is mediated by genomically divergent microorganisms.</title>
        <authorList>
            <person name="Diamond S."/>
            <person name="Andeer P.F."/>
            <person name="Li Z."/>
            <person name="Crits-Christoph A."/>
            <person name="Burstein D."/>
            <person name="Anantharaman K."/>
            <person name="Lane K.R."/>
            <person name="Thomas B.C."/>
            <person name="Pan C."/>
            <person name="Northen T.R."/>
            <person name="Banfield J.F."/>
        </authorList>
    </citation>
    <scope>NUCLEOTIDE SEQUENCE [LARGE SCALE GENOMIC DNA]</scope>
    <source>
        <strain evidence="4">NP_7</strain>
    </source>
</reference>
<keyword evidence="2" id="KW-0186">Copper</keyword>
<organism evidence="4 5">
    <name type="scientific">Candidatus Segetimicrobium genomatis</name>
    <dbReference type="NCBI Taxonomy" id="2569760"/>
    <lineage>
        <taxon>Bacteria</taxon>
        <taxon>Bacillati</taxon>
        <taxon>Candidatus Sysuimicrobiota</taxon>
        <taxon>Candidatus Sysuimicrobiia</taxon>
        <taxon>Candidatus Sysuimicrobiales</taxon>
        <taxon>Candidatus Segetimicrobiaceae</taxon>
        <taxon>Candidatus Segetimicrobium</taxon>
    </lineage>
</organism>
<dbReference type="Proteomes" id="UP000320048">
    <property type="component" value="Unassembled WGS sequence"/>
</dbReference>
<dbReference type="PANTHER" id="PTHR38439:SF3">
    <property type="entry name" value="COPPER-RESISTANT CUPROPROTEIN COPI"/>
    <property type="match status" value="1"/>
</dbReference>
<dbReference type="EMBL" id="VBAO01000506">
    <property type="protein sequence ID" value="TMI76625.1"/>
    <property type="molecule type" value="Genomic_DNA"/>
</dbReference>
<accession>A0A537IZD3</accession>
<dbReference type="GO" id="GO:0005507">
    <property type="term" value="F:copper ion binding"/>
    <property type="evidence" value="ECO:0007669"/>
    <property type="project" value="InterPro"/>
</dbReference>
<evidence type="ECO:0000256" key="2">
    <source>
        <dbReference type="ARBA" id="ARBA00023008"/>
    </source>
</evidence>
<comment type="caution">
    <text evidence="4">The sequence shown here is derived from an EMBL/GenBank/DDBJ whole genome shotgun (WGS) entry which is preliminary data.</text>
</comment>
<evidence type="ECO:0000256" key="1">
    <source>
        <dbReference type="ARBA" id="ARBA00022723"/>
    </source>
</evidence>
<dbReference type="AlphaFoldDB" id="A0A537IZD3"/>
<keyword evidence="1" id="KW-0479">Metal-binding</keyword>
<proteinExistence type="predicted"/>
<dbReference type="GO" id="GO:0009055">
    <property type="term" value="F:electron transfer activity"/>
    <property type="evidence" value="ECO:0007669"/>
    <property type="project" value="InterPro"/>
</dbReference>
<dbReference type="InterPro" id="IPR033138">
    <property type="entry name" value="Cu_oxidase_CS"/>
</dbReference>
<dbReference type="InterPro" id="IPR050845">
    <property type="entry name" value="Cu-binding_ET"/>
</dbReference>
<dbReference type="PANTHER" id="PTHR38439">
    <property type="entry name" value="AURACYANIN-B"/>
    <property type="match status" value="1"/>
</dbReference>
<evidence type="ECO:0000313" key="5">
    <source>
        <dbReference type="Proteomes" id="UP000320048"/>
    </source>
</evidence>
<evidence type="ECO:0000259" key="3">
    <source>
        <dbReference type="Pfam" id="PF00127"/>
    </source>
</evidence>